<dbReference type="EMBL" id="JABFOF010000003">
    <property type="protein sequence ID" value="KAG2403141.1"/>
    <property type="molecule type" value="Genomic_DNA"/>
</dbReference>
<dbReference type="CDD" id="cd21037">
    <property type="entry name" value="MLKL_NTD"/>
    <property type="match status" value="1"/>
</dbReference>
<dbReference type="AlphaFoldDB" id="A0A8T0KUJ4"/>
<dbReference type="Proteomes" id="UP000743370">
    <property type="component" value="Unassembled WGS sequence"/>
</dbReference>
<evidence type="ECO:0000259" key="2">
    <source>
        <dbReference type="Pfam" id="PF19584"/>
    </source>
</evidence>
<evidence type="ECO:0000256" key="1">
    <source>
        <dbReference type="SAM" id="MobiDB-lite"/>
    </source>
</evidence>
<dbReference type="InterPro" id="IPR059179">
    <property type="entry name" value="MLKL-like_MCAfunc"/>
</dbReference>
<gene>
    <name evidence="3" type="ORF">HKW66_Vig0184270</name>
</gene>
<feature type="domain" description="MCAfunc" evidence="2">
    <location>
        <begin position="71"/>
        <end position="170"/>
    </location>
</feature>
<dbReference type="InterPro" id="IPR036537">
    <property type="entry name" value="Adaptor_Cbl_N_dom_sf"/>
</dbReference>
<dbReference type="Gene3D" id="1.20.930.20">
    <property type="entry name" value="Adaptor protein Cbl, N-terminal domain"/>
    <property type="match status" value="1"/>
</dbReference>
<dbReference type="PANTHER" id="PTHR46604:SF2">
    <property type="entry name" value="MCAFUNC DOMAIN-CONTAINING PROTEIN"/>
    <property type="match status" value="1"/>
</dbReference>
<comment type="caution">
    <text evidence="3">The sequence shown here is derived from an EMBL/GenBank/DDBJ whole genome shotgun (WGS) entry which is preliminary data.</text>
</comment>
<feature type="region of interest" description="Disordered" evidence="1">
    <location>
        <begin position="46"/>
        <end position="76"/>
    </location>
</feature>
<dbReference type="InterPro" id="IPR045766">
    <property type="entry name" value="MCAfunc"/>
</dbReference>
<dbReference type="Pfam" id="PF19584">
    <property type="entry name" value="MCAfunc"/>
    <property type="match status" value="1"/>
</dbReference>
<proteinExistence type="predicted"/>
<organism evidence="3 4">
    <name type="scientific">Phaseolus angularis</name>
    <name type="common">Azuki bean</name>
    <name type="synonym">Vigna angularis</name>
    <dbReference type="NCBI Taxonomy" id="3914"/>
    <lineage>
        <taxon>Eukaryota</taxon>
        <taxon>Viridiplantae</taxon>
        <taxon>Streptophyta</taxon>
        <taxon>Embryophyta</taxon>
        <taxon>Tracheophyta</taxon>
        <taxon>Spermatophyta</taxon>
        <taxon>Magnoliopsida</taxon>
        <taxon>eudicotyledons</taxon>
        <taxon>Gunneridae</taxon>
        <taxon>Pentapetalae</taxon>
        <taxon>rosids</taxon>
        <taxon>fabids</taxon>
        <taxon>Fabales</taxon>
        <taxon>Fabaceae</taxon>
        <taxon>Papilionoideae</taxon>
        <taxon>50 kb inversion clade</taxon>
        <taxon>NPAAA clade</taxon>
        <taxon>indigoferoid/millettioid clade</taxon>
        <taxon>Phaseoleae</taxon>
        <taxon>Vigna</taxon>
    </lineage>
</organism>
<dbReference type="GO" id="GO:0007166">
    <property type="term" value="P:cell surface receptor signaling pathway"/>
    <property type="evidence" value="ECO:0007669"/>
    <property type="project" value="InterPro"/>
</dbReference>
<reference evidence="3 4" key="1">
    <citation type="submission" date="2020-05" db="EMBL/GenBank/DDBJ databases">
        <title>Vigna angularis (adzuki bean) Var. LongXiaoDou No. 4 denovo assembly.</title>
        <authorList>
            <person name="Xiang H."/>
        </authorList>
    </citation>
    <scope>NUCLEOTIDE SEQUENCE [LARGE SCALE GENOMIC DNA]</scope>
    <source>
        <tissue evidence="3">Leaf</tissue>
    </source>
</reference>
<protein>
    <submittedName>
        <fullName evidence="3">Protein MID1-COMPLEMENTING ACTIVITY 1</fullName>
    </submittedName>
</protein>
<evidence type="ECO:0000313" key="3">
    <source>
        <dbReference type="EMBL" id="KAG2403141.1"/>
    </source>
</evidence>
<accession>A0A8T0KUJ4</accession>
<sequence length="203" mass="23117">MVEGWRNDNVVQGWCAMLMANWRKGFLVMGCSDKACTTIGSLDNKNNKHRIEDGGPSAGSRVERNEGDESGDNANAHSKNYKRLVEQVRIIGNLLATLESVEVARLLETKELWDGLQEALRKAVELVESCKDKSYLYMLAMGWSVVNQFRHIQTQIDRHLQLVPLISAVHDFHSINPCIMRDFGRPNLGVYEWWLPVLHDLLN</sequence>
<name>A0A8T0KUJ4_PHAAN</name>
<evidence type="ECO:0000313" key="4">
    <source>
        <dbReference type="Proteomes" id="UP000743370"/>
    </source>
</evidence>
<dbReference type="PANTHER" id="PTHR46604">
    <property type="entry name" value="PROTEIN MID1-COMPLEMENTING ACTIVITY 1"/>
    <property type="match status" value="1"/>
</dbReference>